<dbReference type="GO" id="GO:0004674">
    <property type="term" value="F:protein serine/threonine kinase activity"/>
    <property type="evidence" value="ECO:0007669"/>
    <property type="project" value="UniProtKB-KW"/>
</dbReference>
<dbReference type="InterPro" id="IPR011009">
    <property type="entry name" value="Kinase-like_dom_sf"/>
</dbReference>
<feature type="compositionally biased region" description="Polar residues" evidence="18">
    <location>
        <begin position="806"/>
        <end position="838"/>
    </location>
</feature>
<keyword evidence="4 16" id="KW-0808">Transferase</keyword>
<evidence type="ECO:0000256" key="18">
    <source>
        <dbReference type="SAM" id="MobiDB-lite"/>
    </source>
</evidence>
<dbReference type="InterPro" id="IPR036426">
    <property type="entry name" value="Bulb-type_lectin_dom_sf"/>
</dbReference>
<dbReference type="Pfam" id="PF00954">
    <property type="entry name" value="S_locus_glycop"/>
    <property type="match status" value="1"/>
</dbReference>
<dbReference type="SUPFAM" id="SSF51110">
    <property type="entry name" value="alpha-D-mannose-specific plant lectins"/>
    <property type="match status" value="1"/>
</dbReference>
<comment type="caution">
    <text evidence="24">The sequence shown here is derived from an EMBL/GenBank/DDBJ whole genome shotgun (WGS) entry which is preliminary data.</text>
</comment>
<keyword evidence="3 16" id="KW-0723">Serine/threonine-protein kinase</keyword>
<reference evidence="24" key="1">
    <citation type="submission" date="2024-03" db="EMBL/GenBank/DDBJ databases">
        <title>WGS assembly of Saponaria officinalis var. Norfolk2.</title>
        <authorList>
            <person name="Jenkins J."/>
            <person name="Shu S."/>
            <person name="Grimwood J."/>
            <person name="Barry K."/>
            <person name="Goodstein D."/>
            <person name="Schmutz J."/>
            <person name="Leebens-Mack J."/>
            <person name="Osbourn A."/>
        </authorList>
    </citation>
    <scope>NUCLEOTIDE SEQUENCE [LARGE SCALE GENOMIC DNA]</scope>
    <source>
        <strain evidence="24">JIC</strain>
    </source>
</reference>
<evidence type="ECO:0000259" key="22">
    <source>
        <dbReference type="PROSITE" id="PS50927"/>
    </source>
</evidence>
<comment type="catalytic activity">
    <reaction evidence="15 16">
        <text>L-seryl-[protein] + ATP = O-phospho-L-seryl-[protein] + ADP + H(+)</text>
        <dbReference type="Rhea" id="RHEA:17989"/>
        <dbReference type="Rhea" id="RHEA-COMP:9863"/>
        <dbReference type="Rhea" id="RHEA-COMP:11604"/>
        <dbReference type="ChEBI" id="CHEBI:15378"/>
        <dbReference type="ChEBI" id="CHEBI:29999"/>
        <dbReference type="ChEBI" id="CHEBI:30616"/>
        <dbReference type="ChEBI" id="CHEBI:83421"/>
        <dbReference type="ChEBI" id="CHEBI:456216"/>
        <dbReference type="EC" id="2.7.11.1"/>
    </reaction>
</comment>
<evidence type="ECO:0000259" key="23">
    <source>
        <dbReference type="PROSITE" id="PS50948"/>
    </source>
</evidence>
<dbReference type="SMART" id="SM00108">
    <property type="entry name" value="B_lectin"/>
    <property type="match status" value="1"/>
</dbReference>
<dbReference type="PANTHER" id="PTHR27002">
    <property type="entry name" value="RECEPTOR-LIKE SERINE/THREONINE-PROTEIN KINASE SD1-8"/>
    <property type="match status" value="1"/>
</dbReference>
<evidence type="ECO:0000256" key="17">
    <source>
        <dbReference type="PROSITE-ProRule" id="PRU10141"/>
    </source>
</evidence>
<dbReference type="InterPro" id="IPR024171">
    <property type="entry name" value="SRK-like_kinase"/>
</dbReference>
<accession>A0AAW1HZR7</accession>
<evidence type="ECO:0000256" key="6">
    <source>
        <dbReference type="ARBA" id="ARBA00022729"/>
    </source>
</evidence>
<feature type="signal peptide" evidence="20">
    <location>
        <begin position="1"/>
        <end position="21"/>
    </location>
</feature>
<evidence type="ECO:0000256" key="8">
    <source>
        <dbReference type="ARBA" id="ARBA00022777"/>
    </source>
</evidence>
<dbReference type="SUPFAM" id="SSF56112">
    <property type="entry name" value="Protein kinase-like (PK-like)"/>
    <property type="match status" value="1"/>
</dbReference>
<keyword evidence="10 19" id="KW-1133">Transmembrane helix</keyword>
<dbReference type="PIRSF" id="PIRSF000641">
    <property type="entry name" value="SRK"/>
    <property type="match status" value="1"/>
</dbReference>
<feature type="domain" description="Apple" evidence="23">
    <location>
        <begin position="347"/>
        <end position="425"/>
    </location>
</feature>
<feature type="binding site" evidence="17">
    <location>
        <position position="547"/>
    </location>
    <ligand>
        <name>ATP</name>
        <dbReference type="ChEBI" id="CHEBI:30616"/>
    </ligand>
</feature>
<dbReference type="InterPro" id="IPR017441">
    <property type="entry name" value="Protein_kinase_ATP_BS"/>
</dbReference>
<keyword evidence="13" id="KW-0325">Glycoprotein</keyword>
<keyword evidence="6 20" id="KW-0732">Signal</keyword>
<dbReference type="Gene3D" id="1.10.510.10">
    <property type="entry name" value="Transferase(Phosphotransferase) domain 1"/>
    <property type="match status" value="1"/>
</dbReference>
<dbReference type="GO" id="GO:0048544">
    <property type="term" value="P:recognition of pollen"/>
    <property type="evidence" value="ECO:0007669"/>
    <property type="project" value="InterPro"/>
</dbReference>
<evidence type="ECO:0000256" key="14">
    <source>
        <dbReference type="ARBA" id="ARBA00047899"/>
    </source>
</evidence>
<evidence type="ECO:0000256" key="3">
    <source>
        <dbReference type="ARBA" id="ARBA00022527"/>
    </source>
</evidence>
<dbReference type="PROSITE" id="PS50011">
    <property type="entry name" value="PROTEIN_KINASE_DOM"/>
    <property type="match status" value="1"/>
</dbReference>
<dbReference type="InterPro" id="IPR021820">
    <property type="entry name" value="S-locus_recpt_kinase_C"/>
</dbReference>
<evidence type="ECO:0000313" key="24">
    <source>
        <dbReference type="EMBL" id="KAK9681743.1"/>
    </source>
</evidence>
<keyword evidence="25" id="KW-1185">Reference proteome</keyword>
<sequence>MIPVYAFIICVFHFCSEFSYAVNSLTSAQILKDPETLVSNNKNFRFGFFSPSNSTNRYVGIWYNQLSVMEVIWVANKNNPLTDFSGILELSRDGNLQVSNSKNETLWSSNVTSPDARFSVAHILDSGDLLVEGFKSNRSLENGTTLWQSFEHPTDSVLPNMRFVLTKNSDLRNVLQSWSSPSDPSKGRFAMGTNSLGLFQIIIWDGDSIYWRSGPWNGNIFIGTRYHNTGYGNIFVNTGTFTQDDAGGLLSLVYTGANASFLSHYQLNYQGVIAQRWWDNSKKNWENTWNAPDNECDIYAKCGKFGSCNPQSSPMCSCLKGFEPKDKEEWKRGNWTSGCLRRKPRQCGPQGNGEGFLRLQTMKVPDSAEWTGGLNREQCRDKCSMNCSCLAYAYDTQIACMTWSGKLIDIAVLTPGGTDLYIRLAHSELGNNSKRLKAIIIASVISGLMVVAAVIWLLWKWRAKPKSKQLPNRITRFRNQQGGFKSTTDPHVFRDKSQVMTEDMQVMKFDDLVQATNSFHESSLLGRGGFGQVYKGTLEDGQEIAVKRLSRLSGQGIEEFMNEVVVISKLQHRNLVKLLGCCVDGEEKMLIYEYMSNKSLDAYLFDPQKRAILHWRKRFTIIEGICRGLLYLHRDSRLRIIHRDLKPSNILLDENLNPKISDFGMARIFGGNQDHGSTQRVAGTYGYMSPEYAMEGHFSEKSDVFSFGVLLLEIISGKRNSSFWFEEDSLSLLGYTWKLWKENDIDSLIDPSICGPDTQGEIIKCIQMGLLCVQEFAKDRPHISTVISMLASDITDLPNPKPPGFNQRQTANDQGSSILSTEKTSSMNDVTVTSVAAR</sequence>
<evidence type="ECO:0000256" key="1">
    <source>
        <dbReference type="ARBA" id="ARBA00004251"/>
    </source>
</evidence>
<dbReference type="Gene3D" id="2.90.10.10">
    <property type="entry name" value="Bulb-type lectin domain"/>
    <property type="match status" value="1"/>
</dbReference>
<evidence type="ECO:0000256" key="9">
    <source>
        <dbReference type="ARBA" id="ARBA00022840"/>
    </source>
</evidence>
<comment type="similarity">
    <text evidence="16">Belongs to the protein kinase superfamily. Ser/Thr protein kinase family.</text>
</comment>
<dbReference type="PROSITE" id="PS00107">
    <property type="entry name" value="PROTEIN_KINASE_ATP"/>
    <property type="match status" value="1"/>
</dbReference>
<keyword evidence="2" id="KW-1003">Cell membrane</keyword>
<name>A0AAW1HZR7_SAPOF</name>
<dbReference type="Pfam" id="PF08276">
    <property type="entry name" value="PAN_2"/>
    <property type="match status" value="1"/>
</dbReference>
<evidence type="ECO:0000256" key="15">
    <source>
        <dbReference type="ARBA" id="ARBA00048679"/>
    </source>
</evidence>
<feature type="chain" id="PRO_5043934662" description="Receptor-like serine/threonine-protein kinase" evidence="20">
    <location>
        <begin position="22"/>
        <end position="838"/>
    </location>
</feature>
<organism evidence="24 25">
    <name type="scientific">Saponaria officinalis</name>
    <name type="common">Common soapwort</name>
    <name type="synonym">Lychnis saponaria</name>
    <dbReference type="NCBI Taxonomy" id="3572"/>
    <lineage>
        <taxon>Eukaryota</taxon>
        <taxon>Viridiplantae</taxon>
        <taxon>Streptophyta</taxon>
        <taxon>Embryophyta</taxon>
        <taxon>Tracheophyta</taxon>
        <taxon>Spermatophyta</taxon>
        <taxon>Magnoliopsida</taxon>
        <taxon>eudicotyledons</taxon>
        <taxon>Gunneridae</taxon>
        <taxon>Pentapetalae</taxon>
        <taxon>Caryophyllales</taxon>
        <taxon>Caryophyllaceae</taxon>
        <taxon>Caryophylleae</taxon>
        <taxon>Saponaria</taxon>
    </lineage>
</organism>
<dbReference type="InterPro" id="IPR003609">
    <property type="entry name" value="Pan_app"/>
</dbReference>
<evidence type="ECO:0000256" key="5">
    <source>
        <dbReference type="ARBA" id="ARBA00022692"/>
    </source>
</evidence>
<keyword evidence="7 16" id="KW-0547">Nucleotide-binding</keyword>
<feature type="domain" description="Protein kinase" evidence="21">
    <location>
        <begin position="519"/>
        <end position="838"/>
    </location>
</feature>
<dbReference type="Gene3D" id="3.30.200.20">
    <property type="entry name" value="Phosphorylase Kinase, domain 1"/>
    <property type="match status" value="1"/>
</dbReference>
<dbReference type="CDD" id="cd00028">
    <property type="entry name" value="B_lectin"/>
    <property type="match status" value="1"/>
</dbReference>
<dbReference type="PROSITE" id="PS50927">
    <property type="entry name" value="BULB_LECTIN"/>
    <property type="match status" value="1"/>
</dbReference>
<dbReference type="Pfam" id="PF01453">
    <property type="entry name" value="B_lectin"/>
    <property type="match status" value="1"/>
</dbReference>
<evidence type="ECO:0000256" key="19">
    <source>
        <dbReference type="SAM" id="Phobius"/>
    </source>
</evidence>
<feature type="transmembrane region" description="Helical" evidence="19">
    <location>
        <begin position="438"/>
        <end position="459"/>
    </location>
</feature>
<proteinExistence type="inferred from homology"/>
<dbReference type="InterPro" id="IPR000858">
    <property type="entry name" value="S_locus_glycoprot_dom"/>
</dbReference>
<comment type="subcellular location">
    <subcellularLocation>
        <location evidence="1">Cell membrane</location>
        <topology evidence="1">Single-pass type I membrane protein</topology>
    </subcellularLocation>
</comment>
<evidence type="ECO:0000256" key="20">
    <source>
        <dbReference type="SAM" id="SignalP"/>
    </source>
</evidence>
<dbReference type="FunFam" id="2.90.10.10:FF:000001">
    <property type="entry name" value="G-type lectin S-receptor-like serine/threonine-protein kinase"/>
    <property type="match status" value="1"/>
</dbReference>
<keyword evidence="9 16" id="KW-0067">ATP-binding</keyword>
<dbReference type="CDD" id="cd01098">
    <property type="entry name" value="PAN_AP_plant"/>
    <property type="match status" value="1"/>
</dbReference>
<evidence type="ECO:0000256" key="16">
    <source>
        <dbReference type="PIRNR" id="PIRNR000641"/>
    </source>
</evidence>
<evidence type="ECO:0000256" key="12">
    <source>
        <dbReference type="ARBA" id="ARBA00023157"/>
    </source>
</evidence>
<keyword evidence="8 16" id="KW-0418">Kinase</keyword>
<dbReference type="InterPro" id="IPR008271">
    <property type="entry name" value="Ser/Thr_kinase_AS"/>
</dbReference>
<dbReference type="PROSITE" id="PS00108">
    <property type="entry name" value="PROTEIN_KINASE_ST"/>
    <property type="match status" value="1"/>
</dbReference>
<dbReference type="EC" id="2.7.11.1" evidence="16"/>
<evidence type="ECO:0000256" key="7">
    <source>
        <dbReference type="ARBA" id="ARBA00022741"/>
    </source>
</evidence>
<dbReference type="FunFam" id="1.10.510.10:FF:000060">
    <property type="entry name" value="G-type lectin S-receptor-like serine/threonine-protein kinase"/>
    <property type="match status" value="1"/>
</dbReference>
<evidence type="ECO:0000256" key="13">
    <source>
        <dbReference type="ARBA" id="ARBA00023180"/>
    </source>
</evidence>
<protein>
    <recommendedName>
        <fullName evidence="16">Receptor-like serine/threonine-protein kinase</fullName>
        <ecNumber evidence="16">2.7.11.1</ecNumber>
    </recommendedName>
</protein>
<dbReference type="PROSITE" id="PS50948">
    <property type="entry name" value="PAN"/>
    <property type="match status" value="1"/>
</dbReference>
<dbReference type="PANTHER" id="PTHR27002:SF1082">
    <property type="entry name" value="OS06G0693000 PROTEIN"/>
    <property type="match status" value="1"/>
</dbReference>
<dbReference type="GO" id="GO:0005524">
    <property type="term" value="F:ATP binding"/>
    <property type="evidence" value="ECO:0007669"/>
    <property type="project" value="UniProtKB-UniRule"/>
</dbReference>
<dbReference type="InterPro" id="IPR001480">
    <property type="entry name" value="Bulb-type_lectin_dom"/>
</dbReference>
<evidence type="ECO:0000313" key="25">
    <source>
        <dbReference type="Proteomes" id="UP001443914"/>
    </source>
</evidence>
<evidence type="ECO:0000256" key="11">
    <source>
        <dbReference type="ARBA" id="ARBA00023136"/>
    </source>
</evidence>
<comment type="catalytic activity">
    <reaction evidence="14 16">
        <text>L-threonyl-[protein] + ATP = O-phospho-L-threonyl-[protein] + ADP + H(+)</text>
        <dbReference type="Rhea" id="RHEA:46608"/>
        <dbReference type="Rhea" id="RHEA-COMP:11060"/>
        <dbReference type="Rhea" id="RHEA-COMP:11605"/>
        <dbReference type="ChEBI" id="CHEBI:15378"/>
        <dbReference type="ChEBI" id="CHEBI:30013"/>
        <dbReference type="ChEBI" id="CHEBI:30616"/>
        <dbReference type="ChEBI" id="CHEBI:61977"/>
        <dbReference type="ChEBI" id="CHEBI:456216"/>
        <dbReference type="EC" id="2.7.11.1"/>
    </reaction>
</comment>
<keyword evidence="12" id="KW-1015">Disulfide bond</keyword>
<dbReference type="InterPro" id="IPR001245">
    <property type="entry name" value="Ser-Thr/Tyr_kinase_cat_dom"/>
</dbReference>
<dbReference type="EMBL" id="JBDFQZ010000010">
    <property type="protein sequence ID" value="KAK9681743.1"/>
    <property type="molecule type" value="Genomic_DNA"/>
</dbReference>
<dbReference type="Pfam" id="PF11883">
    <property type="entry name" value="DUF3403"/>
    <property type="match status" value="1"/>
</dbReference>
<gene>
    <name evidence="24" type="ORF">RND81_10G025100</name>
</gene>
<dbReference type="SMART" id="SM00473">
    <property type="entry name" value="PAN_AP"/>
    <property type="match status" value="1"/>
</dbReference>
<dbReference type="Pfam" id="PF07714">
    <property type="entry name" value="PK_Tyr_Ser-Thr"/>
    <property type="match status" value="1"/>
</dbReference>
<dbReference type="GO" id="GO:0005886">
    <property type="term" value="C:plasma membrane"/>
    <property type="evidence" value="ECO:0007669"/>
    <property type="project" value="UniProtKB-SubCell"/>
</dbReference>
<evidence type="ECO:0000256" key="2">
    <source>
        <dbReference type="ARBA" id="ARBA00022475"/>
    </source>
</evidence>
<dbReference type="AlphaFoldDB" id="A0AAW1HZR7"/>
<evidence type="ECO:0000259" key="21">
    <source>
        <dbReference type="PROSITE" id="PS50011"/>
    </source>
</evidence>
<dbReference type="Proteomes" id="UP001443914">
    <property type="component" value="Unassembled WGS sequence"/>
</dbReference>
<keyword evidence="11 19" id="KW-0472">Membrane</keyword>
<dbReference type="FunFam" id="3.30.200.20:FF:000195">
    <property type="entry name" value="G-type lectin S-receptor-like serine/threonine-protein kinase"/>
    <property type="match status" value="1"/>
</dbReference>
<keyword evidence="5 19" id="KW-0812">Transmembrane</keyword>
<dbReference type="CDD" id="cd14066">
    <property type="entry name" value="STKc_IRAK"/>
    <property type="match status" value="1"/>
</dbReference>
<evidence type="ECO:0000256" key="10">
    <source>
        <dbReference type="ARBA" id="ARBA00022989"/>
    </source>
</evidence>
<evidence type="ECO:0000256" key="4">
    <source>
        <dbReference type="ARBA" id="ARBA00022679"/>
    </source>
</evidence>
<dbReference type="SMART" id="SM00220">
    <property type="entry name" value="S_TKc"/>
    <property type="match status" value="1"/>
</dbReference>
<dbReference type="InterPro" id="IPR000719">
    <property type="entry name" value="Prot_kinase_dom"/>
</dbReference>
<feature type="domain" description="Bulb-type lectin" evidence="22">
    <location>
        <begin position="22"/>
        <end position="144"/>
    </location>
</feature>
<feature type="region of interest" description="Disordered" evidence="18">
    <location>
        <begin position="798"/>
        <end position="838"/>
    </location>
</feature>